<dbReference type="Proteomes" id="UP000265768">
    <property type="component" value="Unassembled WGS sequence"/>
</dbReference>
<protein>
    <submittedName>
        <fullName evidence="2">Uncharacterized protein</fullName>
    </submittedName>
</protein>
<dbReference type="AlphaFoldDB" id="A0A3A4AVT0"/>
<name>A0A3A4AVT0_9ACTN</name>
<dbReference type="RefSeq" id="WP_119926705.1">
    <property type="nucleotide sequence ID" value="NZ_QZEY01000004.1"/>
</dbReference>
<dbReference type="EMBL" id="QZEY01000004">
    <property type="protein sequence ID" value="RJL32457.1"/>
    <property type="molecule type" value="Genomic_DNA"/>
</dbReference>
<proteinExistence type="predicted"/>
<gene>
    <name evidence="2" type="ORF">D5H75_13035</name>
</gene>
<organism evidence="2 3">
    <name type="scientific">Bailinhaonella thermotolerans</name>
    <dbReference type="NCBI Taxonomy" id="1070861"/>
    <lineage>
        <taxon>Bacteria</taxon>
        <taxon>Bacillati</taxon>
        <taxon>Actinomycetota</taxon>
        <taxon>Actinomycetes</taxon>
        <taxon>Streptosporangiales</taxon>
        <taxon>Streptosporangiaceae</taxon>
        <taxon>Bailinhaonella</taxon>
    </lineage>
</organism>
<accession>A0A3A4AVT0</accession>
<feature type="coiled-coil region" evidence="1">
    <location>
        <begin position="26"/>
        <end position="60"/>
    </location>
</feature>
<comment type="caution">
    <text evidence="2">The sequence shown here is derived from an EMBL/GenBank/DDBJ whole genome shotgun (WGS) entry which is preliminary data.</text>
</comment>
<keyword evidence="1" id="KW-0175">Coiled coil</keyword>
<dbReference type="OrthoDB" id="3540923at2"/>
<feature type="coiled-coil region" evidence="1">
    <location>
        <begin position="283"/>
        <end position="310"/>
    </location>
</feature>
<evidence type="ECO:0000313" key="3">
    <source>
        <dbReference type="Proteomes" id="UP000265768"/>
    </source>
</evidence>
<keyword evidence="3" id="KW-1185">Reference proteome</keyword>
<evidence type="ECO:0000313" key="2">
    <source>
        <dbReference type="EMBL" id="RJL32457.1"/>
    </source>
</evidence>
<feature type="coiled-coil region" evidence="1">
    <location>
        <begin position="98"/>
        <end position="135"/>
    </location>
</feature>
<evidence type="ECO:0000256" key="1">
    <source>
        <dbReference type="SAM" id="Coils"/>
    </source>
</evidence>
<reference evidence="2 3" key="1">
    <citation type="submission" date="2018-09" db="EMBL/GenBank/DDBJ databases">
        <title>YIM 75507 draft genome.</title>
        <authorList>
            <person name="Tang S."/>
            <person name="Feng Y."/>
        </authorList>
    </citation>
    <scope>NUCLEOTIDE SEQUENCE [LARGE SCALE GENOMIC DNA]</scope>
    <source>
        <strain evidence="2 3">YIM 75507</strain>
    </source>
</reference>
<sequence length="310" mass="34829">MYEDIDEAVRRARERVRRHGDLSRRREVVSDQLATVTQRLVELEAQLASEQRDVDRLEGRSLVGMLSALTGGKEERLIRERAEADAARIKVEGERGRALQLTEDLRRINAELVTLEHARQEYDGALARKEEAVRASGDPRAAHLAEVAERLADTRGDLREYGEALAAGQQAKTAVATVLRALGRARGWSVGDMVGLGFADMAEHGHLAHADRAAWEAQRALDVFTRELADVGVAAQVLMPPVDTRWFADVFFDNVITDALRHQRIGRTARQVEEIWVWLEHTVESLRARHDELTRAAATLTREREQLLTS</sequence>